<proteinExistence type="predicted"/>
<dbReference type="Proteomes" id="UP000295680">
    <property type="component" value="Unassembled WGS sequence"/>
</dbReference>
<evidence type="ECO:0000313" key="3">
    <source>
        <dbReference type="EMBL" id="TCO57063.1"/>
    </source>
</evidence>
<dbReference type="AlphaFoldDB" id="A0A4R2JC17"/>
<keyword evidence="1" id="KW-1133">Transmembrane helix</keyword>
<feature type="transmembrane region" description="Helical" evidence="1">
    <location>
        <begin position="32"/>
        <end position="63"/>
    </location>
</feature>
<keyword evidence="1" id="KW-0472">Membrane</keyword>
<gene>
    <name evidence="3" type="ORF">EV192_106540</name>
</gene>
<dbReference type="InterPro" id="IPR019692">
    <property type="entry name" value="CFP-6_PH"/>
</dbReference>
<name>A0A4R2JC17_9PSEU</name>
<keyword evidence="1" id="KW-0812">Transmembrane</keyword>
<accession>A0A4R2JC17</accession>
<organism evidence="3 4">
    <name type="scientific">Actinocrispum wychmicini</name>
    <dbReference type="NCBI Taxonomy" id="1213861"/>
    <lineage>
        <taxon>Bacteria</taxon>
        <taxon>Bacillati</taxon>
        <taxon>Actinomycetota</taxon>
        <taxon>Actinomycetes</taxon>
        <taxon>Pseudonocardiales</taxon>
        <taxon>Pseudonocardiaceae</taxon>
        <taxon>Actinocrispum</taxon>
    </lineage>
</organism>
<reference evidence="3 4" key="1">
    <citation type="submission" date="2019-03" db="EMBL/GenBank/DDBJ databases">
        <title>Genomic Encyclopedia of Type Strains, Phase IV (KMG-IV): sequencing the most valuable type-strain genomes for metagenomic binning, comparative biology and taxonomic classification.</title>
        <authorList>
            <person name="Goeker M."/>
        </authorList>
    </citation>
    <scope>NUCLEOTIDE SEQUENCE [LARGE SCALE GENOMIC DNA]</scope>
    <source>
        <strain evidence="3 4">DSM 45934</strain>
    </source>
</reference>
<dbReference type="EMBL" id="SLWS01000006">
    <property type="protein sequence ID" value="TCO57063.1"/>
    <property type="molecule type" value="Genomic_DNA"/>
</dbReference>
<dbReference type="OrthoDB" id="5194605at2"/>
<sequence length="140" mass="15492">MLRSRGVHHFGVAETVRKVVFRLPPTANLAPLLLIVAATPFAFAAPYLWLIYIVPLAVIVWIVRNRTTVDVEGLYARSTFSHRALTWDQLVSLKVEKRGKVSAVGTDSVVTPLPGVRLRHLSLLSRVSDGRVPDLSRSAE</sequence>
<evidence type="ECO:0000259" key="2">
    <source>
        <dbReference type="Pfam" id="PF10756"/>
    </source>
</evidence>
<feature type="domain" description="Low molecular weight protein antigen 6 PH" evidence="2">
    <location>
        <begin position="64"/>
        <end position="134"/>
    </location>
</feature>
<dbReference type="Pfam" id="PF10756">
    <property type="entry name" value="bPH_6"/>
    <property type="match status" value="1"/>
</dbReference>
<protein>
    <submittedName>
        <fullName evidence="3">PH (Pleckstrin Homology) domain-containing protein</fullName>
    </submittedName>
</protein>
<comment type="caution">
    <text evidence="3">The sequence shown here is derived from an EMBL/GenBank/DDBJ whole genome shotgun (WGS) entry which is preliminary data.</text>
</comment>
<evidence type="ECO:0000313" key="4">
    <source>
        <dbReference type="Proteomes" id="UP000295680"/>
    </source>
</evidence>
<evidence type="ECO:0000256" key="1">
    <source>
        <dbReference type="SAM" id="Phobius"/>
    </source>
</evidence>
<keyword evidence="4" id="KW-1185">Reference proteome</keyword>